<evidence type="ECO:0000256" key="3">
    <source>
        <dbReference type="ARBA" id="ARBA00022989"/>
    </source>
</evidence>
<keyword evidence="3 6" id="KW-1133">Transmembrane helix</keyword>
<dbReference type="Pfam" id="PF03619">
    <property type="entry name" value="Solute_trans_a"/>
    <property type="match status" value="1"/>
</dbReference>
<feature type="compositionally biased region" description="Low complexity" evidence="5">
    <location>
        <begin position="369"/>
        <end position="382"/>
    </location>
</feature>
<accession>A0AAW1SJR4</accession>
<keyword evidence="4 6" id="KW-0472">Membrane</keyword>
<comment type="caution">
    <text evidence="7">The sequence shown here is derived from an EMBL/GenBank/DDBJ whole genome shotgun (WGS) entry which is preliminary data.</text>
</comment>
<proteinExistence type="predicted"/>
<evidence type="ECO:0000313" key="7">
    <source>
        <dbReference type="EMBL" id="KAK9846283.1"/>
    </source>
</evidence>
<dbReference type="PANTHER" id="PTHR23423">
    <property type="entry name" value="ORGANIC SOLUTE TRANSPORTER-RELATED"/>
    <property type="match status" value="1"/>
</dbReference>
<feature type="transmembrane region" description="Helical" evidence="6">
    <location>
        <begin position="141"/>
        <end position="160"/>
    </location>
</feature>
<protein>
    <submittedName>
        <fullName evidence="7">Uncharacterized protein</fullName>
    </submittedName>
</protein>
<evidence type="ECO:0000256" key="4">
    <source>
        <dbReference type="ARBA" id="ARBA00023136"/>
    </source>
</evidence>
<gene>
    <name evidence="7" type="ORF">WJX81_000927</name>
</gene>
<dbReference type="SMART" id="SM01417">
    <property type="entry name" value="Solute_trans_a"/>
    <property type="match status" value="1"/>
</dbReference>
<evidence type="ECO:0000256" key="6">
    <source>
        <dbReference type="SAM" id="Phobius"/>
    </source>
</evidence>
<dbReference type="Proteomes" id="UP001445335">
    <property type="component" value="Unassembled WGS sequence"/>
</dbReference>
<keyword evidence="8" id="KW-1185">Reference proteome</keyword>
<sequence length="473" mass="50530">MPVLAGPASAALAGICAFAALFIAIYQMACHLRNYTNPVFQRFIVRIIFLVPLYSLLSFLSLLMEQNSVYFDTFRDCYEAFVVYTFLALCLAYVGGPGSVEVKMNGYQLHPSVLYCTCCLPALPVNGAFVRTCKRGALQFVWLKPVLAGLTVVLYTQHMYTEGYWGPNNGYLWITVVYNITYSIALYALVLFYLGTHDLLAPYNPLLKFALVKSVVFLTFWQGLFIAILTVAGVLKTVEDGKNLQNFLICVEMLPAALGMLYAFPYTEYKGAGPTAGIGLENMRHVISIHDVVSDTMHQFAPTYHDYVLYSNGGGKEAPKTVRAKTFVAVGHETANRDKRAAAGGKGEAMDADLLANMELGVHAANAGGLSPPGVSRGSPGAAAGGGGPDSPAGGSHGGEDLYYNGAALPDNDGIEMSSAPVPAAALGRGRRGRGLGRGVLRKETDDDEPTLASGAPAHLQTADFAPPSSHAS</sequence>
<feature type="region of interest" description="Disordered" evidence="5">
    <location>
        <begin position="369"/>
        <end position="473"/>
    </location>
</feature>
<feature type="transmembrane region" description="Helical" evidence="6">
    <location>
        <begin position="76"/>
        <end position="95"/>
    </location>
</feature>
<feature type="transmembrane region" description="Helical" evidence="6">
    <location>
        <begin position="172"/>
        <end position="194"/>
    </location>
</feature>
<keyword evidence="2 6" id="KW-0812">Transmembrane</keyword>
<dbReference type="GO" id="GO:0016020">
    <property type="term" value="C:membrane"/>
    <property type="evidence" value="ECO:0007669"/>
    <property type="project" value="UniProtKB-SubCell"/>
</dbReference>
<feature type="transmembrane region" description="Helical" evidence="6">
    <location>
        <begin position="244"/>
        <end position="264"/>
    </location>
</feature>
<dbReference type="EMBL" id="JALJOU010000001">
    <property type="protein sequence ID" value="KAK9846283.1"/>
    <property type="molecule type" value="Genomic_DNA"/>
</dbReference>
<comment type="subcellular location">
    <subcellularLocation>
        <location evidence="1">Membrane</location>
        <topology evidence="1">Multi-pass membrane protein</topology>
    </subcellularLocation>
</comment>
<dbReference type="InterPro" id="IPR005178">
    <property type="entry name" value="Ostalpha/TMEM184C"/>
</dbReference>
<evidence type="ECO:0000256" key="1">
    <source>
        <dbReference type="ARBA" id="ARBA00004141"/>
    </source>
</evidence>
<dbReference type="AlphaFoldDB" id="A0AAW1SJR4"/>
<evidence type="ECO:0000256" key="5">
    <source>
        <dbReference type="SAM" id="MobiDB-lite"/>
    </source>
</evidence>
<reference evidence="7 8" key="1">
    <citation type="journal article" date="2024" name="Nat. Commun.">
        <title>Phylogenomics reveals the evolutionary origins of lichenization in chlorophyte algae.</title>
        <authorList>
            <person name="Puginier C."/>
            <person name="Libourel C."/>
            <person name="Otte J."/>
            <person name="Skaloud P."/>
            <person name="Haon M."/>
            <person name="Grisel S."/>
            <person name="Petersen M."/>
            <person name="Berrin J.G."/>
            <person name="Delaux P.M."/>
            <person name="Dal Grande F."/>
            <person name="Keller J."/>
        </authorList>
    </citation>
    <scope>NUCLEOTIDE SEQUENCE [LARGE SCALE GENOMIC DNA]</scope>
    <source>
        <strain evidence="7 8">SAG 245.80</strain>
    </source>
</reference>
<evidence type="ECO:0000313" key="8">
    <source>
        <dbReference type="Proteomes" id="UP001445335"/>
    </source>
</evidence>
<name>A0AAW1SJR4_9CHLO</name>
<evidence type="ECO:0000256" key="2">
    <source>
        <dbReference type="ARBA" id="ARBA00022692"/>
    </source>
</evidence>
<feature type="transmembrane region" description="Helical" evidence="6">
    <location>
        <begin position="43"/>
        <end position="64"/>
    </location>
</feature>
<organism evidence="7 8">
    <name type="scientific">Elliptochloris bilobata</name>
    <dbReference type="NCBI Taxonomy" id="381761"/>
    <lineage>
        <taxon>Eukaryota</taxon>
        <taxon>Viridiplantae</taxon>
        <taxon>Chlorophyta</taxon>
        <taxon>core chlorophytes</taxon>
        <taxon>Trebouxiophyceae</taxon>
        <taxon>Trebouxiophyceae incertae sedis</taxon>
        <taxon>Elliptochloris clade</taxon>
        <taxon>Elliptochloris</taxon>
    </lineage>
</organism>
<feature type="transmembrane region" description="Helical" evidence="6">
    <location>
        <begin position="215"/>
        <end position="238"/>
    </location>
</feature>